<dbReference type="Pfam" id="PF21154">
    <property type="entry name" value="RPN7_PSMD6_C"/>
    <property type="match status" value="1"/>
</dbReference>
<dbReference type="Pfam" id="PF01399">
    <property type="entry name" value="PCI"/>
    <property type="match status" value="1"/>
</dbReference>
<dbReference type="Gene3D" id="1.25.40.570">
    <property type="match status" value="1"/>
</dbReference>
<dbReference type="SUPFAM" id="SSF46785">
    <property type="entry name" value="Winged helix' DNA-binding domain"/>
    <property type="match status" value="1"/>
</dbReference>
<dbReference type="OrthoDB" id="1452at2759"/>
<organism evidence="4">
    <name type="scientific">Dendroctonus ponderosae</name>
    <name type="common">Mountain pine beetle</name>
    <dbReference type="NCBI Taxonomy" id="77166"/>
    <lineage>
        <taxon>Eukaryota</taxon>
        <taxon>Metazoa</taxon>
        <taxon>Ecdysozoa</taxon>
        <taxon>Arthropoda</taxon>
        <taxon>Hexapoda</taxon>
        <taxon>Insecta</taxon>
        <taxon>Pterygota</taxon>
        <taxon>Neoptera</taxon>
        <taxon>Endopterygota</taxon>
        <taxon>Coleoptera</taxon>
        <taxon>Polyphaga</taxon>
        <taxon>Cucujiformia</taxon>
        <taxon>Curculionidae</taxon>
        <taxon>Scolytinae</taxon>
        <taxon>Dendroctonus</taxon>
    </lineage>
</organism>
<evidence type="ECO:0000313" key="4">
    <source>
        <dbReference type="EMBL" id="ENN77593.1"/>
    </source>
</evidence>
<evidence type="ECO:0000256" key="3">
    <source>
        <dbReference type="ARBA" id="ARBA00022942"/>
    </source>
</evidence>
<reference evidence="4" key="1">
    <citation type="journal article" date="2013" name="Genome Biol.">
        <title>Draft genome of the mountain pine beetle, Dendroctonus ponderosae Hopkins, a major forest pest.</title>
        <authorList>
            <person name="Keeling C.I."/>
            <person name="Yuen M.M."/>
            <person name="Liao N.Y."/>
            <person name="Docking T.R."/>
            <person name="Chan S.K."/>
            <person name="Taylor G.A."/>
            <person name="Palmquist D.L."/>
            <person name="Jackman S.D."/>
            <person name="Nguyen A."/>
            <person name="Li M."/>
            <person name="Henderson H."/>
            <person name="Janes J.K."/>
            <person name="Zhao Y."/>
            <person name="Pandoh P."/>
            <person name="Moore R."/>
            <person name="Sperling F.A."/>
            <person name="Huber D.P."/>
            <person name="Birol I."/>
            <person name="Jones S.J."/>
            <person name="Bohlmann J."/>
        </authorList>
    </citation>
    <scope>NUCLEOTIDE SEQUENCE</scope>
</reference>
<dbReference type="FunFam" id="1.25.40.570:FF:000005">
    <property type="entry name" value="26S proteasome regulatory subunit N7"/>
    <property type="match status" value="1"/>
</dbReference>
<dbReference type="InterPro" id="IPR036390">
    <property type="entry name" value="WH_DNA-bd_sf"/>
</dbReference>
<evidence type="ECO:0000256" key="1">
    <source>
        <dbReference type="ARBA" id="ARBA00005717"/>
    </source>
</evidence>
<dbReference type="GO" id="GO:0000502">
    <property type="term" value="C:proteasome complex"/>
    <property type="evidence" value="ECO:0007669"/>
    <property type="project" value="UniProtKB-KW"/>
</dbReference>
<dbReference type="GO" id="GO:0043161">
    <property type="term" value="P:proteasome-mediated ubiquitin-dependent protein catabolic process"/>
    <property type="evidence" value="ECO:0007669"/>
    <property type="project" value="TreeGrafter"/>
</dbReference>
<dbReference type="SMART" id="SM00088">
    <property type="entry name" value="PINT"/>
    <property type="match status" value="1"/>
</dbReference>
<dbReference type="InterPro" id="IPR000717">
    <property type="entry name" value="PCI_dom"/>
</dbReference>
<feature type="non-terminal residue" evidence="4">
    <location>
        <position position="1"/>
    </location>
</feature>
<comment type="similarity">
    <text evidence="1">Belongs to the proteasome subunit S10 family.</text>
</comment>
<dbReference type="AlphaFoldDB" id="N6TIG1"/>
<keyword evidence="3" id="KW-0647">Proteasome</keyword>
<dbReference type="OMA" id="HEMRDAN"/>
<name>N6TIG1_DENPD</name>
<gene>
    <name evidence="4" type="ORF">YQE_05888</name>
</gene>
<dbReference type="PANTHER" id="PTHR14145:SF1">
    <property type="entry name" value="26S PROTEASOME NON-ATPASE REGULATORY SUBUNIT 6"/>
    <property type="match status" value="1"/>
</dbReference>
<dbReference type="PANTHER" id="PTHR14145">
    <property type="entry name" value="26S PROTESOME SUBUNIT 6"/>
    <property type="match status" value="1"/>
</dbReference>
<dbReference type="InterPro" id="IPR049549">
    <property type="entry name" value="RPN7_PSMD6_C"/>
</dbReference>
<dbReference type="InterPro" id="IPR019585">
    <property type="entry name" value="Rpn7/CSN1"/>
</dbReference>
<dbReference type="Pfam" id="PF10602">
    <property type="entry name" value="RPN7"/>
    <property type="match status" value="1"/>
</dbReference>
<dbReference type="PROSITE" id="PS50250">
    <property type="entry name" value="PCI"/>
    <property type="match status" value="1"/>
</dbReference>
<proteinExistence type="inferred from homology"/>
<dbReference type="InterPro" id="IPR045135">
    <property type="entry name" value="Rpn7_N"/>
</dbReference>
<evidence type="ECO:0000256" key="2">
    <source>
        <dbReference type="ARBA" id="ARBA00014932"/>
    </source>
</evidence>
<dbReference type="HOGENOM" id="CLU_031814_0_0_1"/>
<accession>N6TIG1</accession>
<sequence length="395" mass="45847">MEELNSSSDEAIFYDAVSKADFDQANNSNIETLKNPDLEIAQLEFWLRLPEFLDDESKRNKLLECITKNNMAPYYQHEMRDANSKALQSFEDEIEYACIHSGAIDIKQAYLNKANYLSKIGDKENTIKTLSQAYANTVDFGSKLDNVFHCIRIGLFFSDLPLIRSNLLRCEDLIEEGADWHHRNCFRIYQGLHAIATRDFSTSCELFTSSIETFVCTEVISFDQFIKYTVLSAMIILNRSDLKKKIISNPDVLQAMHCNNSLKEFVFTFYHSEYKKFYQALAEVEADMKRDMLLYPHYRFYVREMKIKACDQLLSSYISLKISYMADQFGVSEDYVEDDISHFIASKRLNYKIDKISGQIVNVRSHGRAGMFENLIKQGDLLINRIDKLSRIIDI</sequence>
<dbReference type="EMBL" id="KB740941">
    <property type="protein sequence ID" value="ENN77593.1"/>
    <property type="molecule type" value="Genomic_DNA"/>
</dbReference>
<protein>
    <recommendedName>
        <fullName evidence="2">26S proteasome non-ATPase regulatory subunit 6</fullName>
    </recommendedName>
</protein>